<organism evidence="1">
    <name type="scientific">Anguilla anguilla</name>
    <name type="common">European freshwater eel</name>
    <name type="synonym">Muraena anguilla</name>
    <dbReference type="NCBI Taxonomy" id="7936"/>
    <lineage>
        <taxon>Eukaryota</taxon>
        <taxon>Metazoa</taxon>
        <taxon>Chordata</taxon>
        <taxon>Craniata</taxon>
        <taxon>Vertebrata</taxon>
        <taxon>Euteleostomi</taxon>
        <taxon>Actinopterygii</taxon>
        <taxon>Neopterygii</taxon>
        <taxon>Teleostei</taxon>
        <taxon>Anguilliformes</taxon>
        <taxon>Anguillidae</taxon>
        <taxon>Anguilla</taxon>
    </lineage>
</organism>
<accession>A0A0E9R9F0</accession>
<dbReference type="AlphaFoldDB" id="A0A0E9R9F0"/>
<protein>
    <submittedName>
        <fullName evidence="1">Uncharacterized protein</fullName>
    </submittedName>
</protein>
<dbReference type="EMBL" id="GBXM01083457">
    <property type="protein sequence ID" value="JAH25120.1"/>
    <property type="molecule type" value="Transcribed_RNA"/>
</dbReference>
<sequence length="30" mass="3560">MSIIESFPKIYPLPQEKSIRNPQPYPPYLL</sequence>
<proteinExistence type="predicted"/>
<name>A0A0E9R9F0_ANGAN</name>
<reference evidence="1" key="2">
    <citation type="journal article" date="2015" name="Fish Shellfish Immunol.">
        <title>Early steps in the European eel (Anguilla anguilla)-Vibrio vulnificus interaction in the gills: Role of the RtxA13 toxin.</title>
        <authorList>
            <person name="Callol A."/>
            <person name="Pajuelo D."/>
            <person name="Ebbesson L."/>
            <person name="Teles M."/>
            <person name="MacKenzie S."/>
            <person name="Amaro C."/>
        </authorList>
    </citation>
    <scope>NUCLEOTIDE SEQUENCE</scope>
</reference>
<reference evidence="1" key="1">
    <citation type="submission" date="2014-11" db="EMBL/GenBank/DDBJ databases">
        <authorList>
            <person name="Amaro Gonzalez C."/>
        </authorList>
    </citation>
    <scope>NUCLEOTIDE SEQUENCE</scope>
</reference>
<evidence type="ECO:0000313" key="1">
    <source>
        <dbReference type="EMBL" id="JAH25120.1"/>
    </source>
</evidence>